<organism evidence="1 2">
    <name type="scientific">Pararhizobium capsulatum DSM 1112</name>
    <dbReference type="NCBI Taxonomy" id="1121113"/>
    <lineage>
        <taxon>Bacteria</taxon>
        <taxon>Pseudomonadati</taxon>
        <taxon>Pseudomonadota</taxon>
        <taxon>Alphaproteobacteria</taxon>
        <taxon>Hyphomicrobiales</taxon>
        <taxon>Rhizobiaceae</taxon>
        <taxon>Rhizobium/Agrobacterium group</taxon>
        <taxon>Pararhizobium</taxon>
    </lineage>
</organism>
<keyword evidence="2" id="KW-1185">Reference proteome</keyword>
<dbReference type="PANTHER" id="PTHR18964">
    <property type="entry name" value="ROK (REPRESSOR, ORF, KINASE) FAMILY"/>
    <property type="match status" value="1"/>
</dbReference>
<reference evidence="1 2" key="1">
    <citation type="submission" date="2023-07" db="EMBL/GenBank/DDBJ databases">
        <title>Genomic Encyclopedia of Type Strains, Phase IV (KMG-IV): sequencing the most valuable type-strain genomes for metagenomic binning, comparative biology and taxonomic classification.</title>
        <authorList>
            <person name="Goeker M."/>
        </authorList>
    </citation>
    <scope>NUCLEOTIDE SEQUENCE [LARGE SCALE GENOMIC DNA]</scope>
    <source>
        <strain evidence="1 2">DSM 1112</strain>
    </source>
</reference>
<keyword evidence="1" id="KW-0808">Transferase</keyword>
<name>A0ABU0BUP7_9HYPH</name>
<dbReference type="InterPro" id="IPR043129">
    <property type="entry name" value="ATPase_NBD"/>
</dbReference>
<gene>
    <name evidence="1" type="ORF">QO002_004111</name>
</gene>
<dbReference type="InterPro" id="IPR000600">
    <property type="entry name" value="ROK"/>
</dbReference>
<evidence type="ECO:0000313" key="1">
    <source>
        <dbReference type="EMBL" id="MDQ0321973.1"/>
    </source>
</evidence>
<dbReference type="CDD" id="cd24066">
    <property type="entry name" value="ASKHA_NBD_ROK_EcFRK-like"/>
    <property type="match status" value="1"/>
</dbReference>
<sequence length="331" mass="35457">MGDPFRDPVRLGGDVLLDRLTKKRDAEFQEVGGMYLGIDWGGTKMEVIALDRDGKTRARHRIATPTSGYDDCIRAVLELVTAAEQTAGETGSIGIGIPGSPNPRTGIVRNSNAVLLNGRPLGRDLEAALGRPVRLANDANCLAVSEAVDGAGRHENIVFGIIVGTGHGGGLAIGKHVHAGYQGVAAEVGHYPLPWMTPQEYPGHKCWCGKHGCLDMYACGTGVELDYRLTTGIDRRGRDIIADKRAGDPVATQVYGRFVDRLARSLALLTNVVDPDVFVLGGGMSNVDEIYDELPGLIVNYLFGDSFETPIRKAVHGDSSGVRGAAWLWKD</sequence>
<dbReference type="EMBL" id="JAUSVF010000001">
    <property type="protein sequence ID" value="MDQ0321973.1"/>
    <property type="molecule type" value="Genomic_DNA"/>
</dbReference>
<dbReference type="EC" id="2.7.1.4" evidence="1"/>
<protein>
    <submittedName>
        <fullName evidence="1">Fructokinase</fullName>
        <ecNumber evidence="1">2.7.1.4</ecNumber>
    </submittedName>
</protein>
<dbReference type="GO" id="GO:0008865">
    <property type="term" value="F:fructokinase activity"/>
    <property type="evidence" value="ECO:0007669"/>
    <property type="project" value="UniProtKB-EC"/>
</dbReference>
<accession>A0ABU0BUP7</accession>
<dbReference type="PANTHER" id="PTHR18964:SF174">
    <property type="entry name" value="D-ALLOSE KINASE-RELATED"/>
    <property type="match status" value="1"/>
</dbReference>
<proteinExistence type="predicted"/>
<dbReference type="Proteomes" id="UP001230207">
    <property type="component" value="Unassembled WGS sequence"/>
</dbReference>
<dbReference type="Pfam" id="PF00480">
    <property type="entry name" value="ROK"/>
    <property type="match status" value="1"/>
</dbReference>
<evidence type="ECO:0000313" key="2">
    <source>
        <dbReference type="Proteomes" id="UP001230207"/>
    </source>
</evidence>
<comment type="caution">
    <text evidence="1">The sequence shown here is derived from an EMBL/GenBank/DDBJ whole genome shotgun (WGS) entry which is preliminary data.</text>
</comment>
<dbReference type="Gene3D" id="3.30.420.40">
    <property type="match status" value="2"/>
</dbReference>
<dbReference type="SUPFAM" id="SSF53067">
    <property type="entry name" value="Actin-like ATPase domain"/>
    <property type="match status" value="1"/>
</dbReference>